<evidence type="ECO:0000256" key="1">
    <source>
        <dbReference type="SAM" id="MobiDB-lite"/>
    </source>
</evidence>
<name>A0A1J0VWY1_9NOCA</name>
<dbReference type="Proteomes" id="UP000183810">
    <property type="component" value="Chromosome"/>
</dbReference>
<feature type="compositionally biased region" description="Low complexity" evidence="1">
    <location>
        <begin position="63"/>
        <end position="77"/>
    </location>
</feature>
<dbReference type="KEGG" id="nsl:BOX37_23715"/>
<keyword evidence="3" id="KW-1185">Reference proteome</keyword>
<gene>
    <name evidence="2" type="ORF">BOX37_23715</name>
</gene>
<dbReference type="EMBL" id="CP018082">
    <property type="protein sequence ID" value="APE36439.1"/>
    <property type="molecule type" value="Genomic_DNA"/>
</dbReference>
<feature type="region of interest" description="Disordered" evidence="1">
    <location>
        <begin position="1"/>
        <end position="98"/>
    </location>
</feature>
<dbReference type="RefSeq" id="WP_071929621.1">
    <property type="nucleotide sequence ID" value="NZ_CP018082.1"/>
</dbReference>
<proteinExistence type="predicted"/>
<dbReference type="OrthoDB" id="4568506at2"/>
<feature type="compositionally biased region" description="Polar residues" evidence="1">
    <location>
        <begin position="14"/>
        <end position="49"/>
    </location>
</feature>
<sequence>MSHNRKVRPHTGRSGVSQSGRSDEQATPVSDSDPVTSTARGNGNSPREQTSSPADNPAPPAPADSAATDGTDSGTAAHNNTDRRGPALIGPTSEATRRWVAESRMRQGLSPRITDPVVLDSLALFLRNAIDSLDRDRRRRDDT</sequence>
<accession>A0A1J0VWY1</accession>
<protein>
    <submittedName>
        <fullName evidence="2">Uncharacterized protein</fullName>
    </submittedName>
</protein>
<evidence type="ECO:0000313" key="3">
    <source>
        <dbReference type="Proteomes" id="UP000183810"/>
    </source>
</evidence>
<evidence type="ECO:0000313" key="2">
    <source>
        <dbReference type="EMBL" id="APE36439.1"/>
    </source>
</evidence>
<organism evidence="2 3">
    <name type="scientific">Nocardia mangyaensis</name>
    <dbReference type="NCBI Taxonomy" id="2213200"/>
    <lineage>
        <taxon>Bacteria</taxon>
        <taxon>Bacillati</taxon>
        <taxon>Actinomycetota</taxon>
        <taxon>Actinomycetes</taxon>
        <taxon>Mycobacteriales</taxon>
        <taxon>Nocardiaceae</taxon>
        <taxon>Nocardia</taxon>
    </lineage>
</organism>
<dbReference type="AlphaFoldDB" id="A0A1J0VWY1"/>
<feature type="compositionally biased region" description="Basic residues" evidence="1">
    <location>
        <begin position="1"/>
        <end position="11"/>
    </location>
</feature>
<reference evidence="2" key="1">
    <citation type="submission" date="2016-11" db="EMBL/GenBank/DDBJ databases">
        <authorList>
            <person name="Jaros S."/>
            <person name="Januszkiewicz K."/>
            <person name="Wedrychowicz H."/>
        </authorList>
    </citation>
    <scope>NUCLEOTIDE SEQUENCE [LARGE SCALE GENOMIC DNA]</scope>
    <source>
        <strain evidence="2">Y48</strain>
    </source>
</reference>